<dbReference type="Pfam" id="PF14222">
    <property type="entry name" value="MOR2-PAG1_N"/>
    <property type="match status" value="1"/>
</dbReference>
<evidence type="ECO:0000256" key="1">
    <source>
        <dbReference type="SAM" id="MobiDB-lite"/>
    </source>
</evidence>
<dbReference type="PANTHER" id="PTHR12295">
    <property type="entry name" value="FURRY-RELATED"/>
    <property type="match status" value="1"/>
</dbReference>
<feature type="region of interest" description="Disordered" evidence="1">
    <location>
        <begin position="2109"/>
        <end position="2132"/>
    </location>
</feature>
<feature type="compositionally biased region" description="Polar residues" evidence="1">
    <location>
        <begin position="37"/>
        <end position="50"/>
    </location>
</feature>
<evidence type="ECO:0000259" key="2">
    <source>
        <dbReference type="Pfam" id="PF14222"/>
    </source>
</evidence>
<evidence type="ECO:0000259" key="4">
    <source>
        <dbReference type="Pfam" id="PF14228"/>
    </source>
</evidence>
<dbReference type="GO" id="GO:0030427">
    <property type="term" value="C:site of polarized growth"/>
    <property type="evidence" value="ECO:0007669"/>
    <property type="project" value="TreeGrafter"/>
</dbReference>
<evidence type="ECO:0000313" key="6">
    <source>
        <dbReference type="Proteomes" id="UP001157974"/>
    </source>
</evidence>
<dbReference type="PANTHER" id="PTHR12295:SF30">
    <property type="entry name" value="PROTEIN FURRY"/>
    <property type="match status" value="1"/>
</dbReference>
<comment type="caution">
    <text evidence="5">The sequence shown here is derived from an EMBL/GenBank/DDBJ whole genome shotgun (WGS) entry which is preliminary data.</text>
</comment>
<dbReference type="GO" id="GO:0005938">
    <property type="term" value="C:cell cortex"/>
    <property type="evidence" value="ECO:0007669"/>
    <property type="project" value="TreeGrafter"/>
</dbReference>
<feature type="domain" description="Cell morphogenesis protein C-terminal" evidence="3">
    <location>
        <begin position="1914"/>
        <end position="2044"/>
    </location>
</feature>
<dbReference type="InterPro" id="IPR029473">
    <property type="entry name" value="MOR2-PAG1_mid"/>
</dbReference>
<dbReference type="GO" id="GO:0000902">
    <property type="term" value="P:cell morphogenesis"/>
    <property type="evidence" value="ECO:0007669"/>
    <property type="project" value="InterPro"/>
</dbReference>
<dbReference type="Proteomes" id="UP001157974">
    <property type="component" value="Unassembled WGS sequence"/>
</dbReference>
<protein>
    <recommendedName>
        <fullName evidence="7">Non-specific serine/threonine protein kinase</fullName>
    </recommendedName>
</protein>
<feature type="compositionally biased region" description="Polar residues" evidence="1">
    <location>
        <begin position="13"/>
        <end position="22"/>
    </location>
</feature>
<dbReference type="InterPro" id="IPR025614">
    <property type="entry name" value="Cell_morpho_N"/>
</dbReference>
<reference evidence="5 6" key="1">
    <citation type="journal article" date="2023" name="Nat. Commun.">
        <title>Origin of minicircular mitochondrial genomes in red algae.</title>
        <authorList>
            <person name="Lee Y."/>
            <person name="Cho C.H."/>
            <person name="Lee Y.M."/>
            <person name="Park S.I."/>
            <person name="Yang J.H."/>
            <person name="West J.A."/>
            <person name="Bhattacharya D."/>
            <person name="Yoon H.S."/>
        </authorList>
    </citation>
    <scope>NUCLEOTIDE SEQUENCE [LARGE SCALE GENOMIC DNA]</scope>
    <source>
        <strain evidence="5 6">CCMP1338</strain>
        <tissue evidence="5">Whole cell</tissue>
    </source>
</reference>
<evidence type="ECO:0008006" key="7">
    <source>
        <dbReference type="Google" id="ProtNLM"/>
    </source>
</evidence>
<keyword evidence="6" id="KW-1185">Reference proteome</keyword>
<name>A0AAV8UWV2_9RHOD</name>
<sequence>MEPVALSSRDDNAVQSGSSSANREQRPDSIAPRSKSDVSGQNLRSVQTSNENFERLETLQNPLRNNLAKYAVTELLRQYRETAEWLIVDELPHQGKFGTVLLTFGKLRPTISDEYPDFDPTSSVHHRVSASEKTLKFLQSVNALSVLSRHFQMMDLILTALMELDMEFRAKLARTDADQVDPLRCIDLIICFTSLEILKPNQQHLQPEKEPIPLFDDLATHFSTKLISLLEESSGDEIDAEKRSVVANLIRRIIGLLSTVSMEKILESLNLSVANISENRIVVPVGKTQRAFVSALKATNIVRQNGSKAAKRVKDDVVVDVFRHLSGVRLDFKLNPASGIAFLRMVKAYADINPAMDYREALSDLMATVLPPALEEGRLPSGANDDWDGVVKALIDRFQSWSRKAKNISYVYKGYAALLCVQRDSNFYAIYRPFFDDAIANCGPKQSKSVRLAALEAIKILVQALYWRSKPQQRLFKEEIFAKILSTVLAPGYLADAQMINILVEIFDVFAKAAFANALEDMDDGGQSLSDTPRKLFRSLISRGEESVLIALKSYLHMLTVAREESSQSSLRDESILRNGDAKEDLWTSGFSSPTMRFLRDTSSFITRTLKVLYKEVGQYHAEDTFLIEKERKLRQFAQALKCWRFALEILSEDHLGDFVHLADEVRPIALTIHANEEVQAEATGVVEILFQRYEKDRGTCAIGISDLAMAVPIHDVTLKGRILRWLCTLLVEWKDLELKRRLKSGANGRSRVLSTMVRTYLEARIIFFVCYNDSSLRTNSCDLAKHLNELFEVLQIPDDDSSVSDGLTRLLERCDPSDNQKWRAGLMETLRPASLPAVRLFRKHFLRLLHPANVWVVLSSMLLRFTLNLDPFQNGTSPCPPSIVMCWKDITRELNELMPKMEQRGKDKYVEIIKSAQKKGPQEDMDEFWLNLLHVAYATAAINDSSAEGDAGISRQAATELVQRQLLFWIVNFDEVTKSRLTPLRQLAILAIRAINPSLAEIMLTQVRSMIEEPFHSAGSADTFQIRRGRRRKDNLRSFQIEFIYRAVARVIVRKSPLRSYGNVLQMIVAHIDRGYTEILRGNEDYSEELNVRKLCDYCNLISQVGRNLYAFPPTESSTRLDLKLRSGLFTLFAQWLGATAPRNTTLISRLIYTALPEVDLERSMVEAASAMLMGPSFEANEYFSFQWAKYVLLNMSPDLFETVLSGVKALCKSDKKYLEPLIHHCYLTSSAGTVRGQPTVDRSKAQRASNLFFEVLSEIMRDLFREDFVKLHESVIPQKPDAKLLTVLLWMLSYGESNRTHTQLRALEGLVVLVRIWFNNFAHFSTTSSGRLMETNERLDMTISGYFCERVPELAFDVLNEMTLRINTCDLRPNDLRVAVRRMVPWVKVLNGENSMVRDCFERILSLTFKLRKENSNVFEDLWAGAGIANLRIGISLILDETAVLLQRPKQLRGNRDAEDSEMEDTLATLKAVAVSFSIGKPRETIEELTKMLYWGSRTQESKRPFSNLQPENIGPSEINQNAQSALVLLSEIAYEIDEEIRSSIPVIVHAAVLGLMVDNSIVVSSCKYLLVNAVHSLGINHSERIPNELVKGYRQTYYNMHEVFGLRTDQMKKKSGPSQVRTEMRKPPTHLQNAVDLVVQQLSVLEPNLKERWGFHALEMAMRVGDYRVASRSLEIFGYLDLGLDLQAMVELISGMYVCLCSSQPHKKLFGRQVMTLISTVIRTLPAQNMHQFPYVYWTCVAMLGCRDQSMERDACRIALHYASCISDSLAMATNVSVLTASMPETWEPWEGMTNLLIRTGVLYSRVSSNDATTLAVAVILLRQYSNVPEELLEYLDQDSLLRIVASLIPWMCAQLRNNSSSSGQNCPEDTTYRGPWKILYDIRKHLQTTLSANAESTRFKDLDQLSPQAMVAGILAEACEGLNEEKYAGLTNTLDLYVQTCQKMTEEHFLRRIRNVLAEAFFPKLTFEFFLQLIKIVKNGAPEFQSVALKLLEITIPLLDTGTILRLSMEEDDTLLKPVVNAVNSSDSGRAVNVLDNLTRKCRVDGDGGIQITDVLKRDDEHKDDGTAEMAQAVKRLGDVVRCLEELLHLDNSTVEDRARRMVRSLPPDSQPYSSHSQSSGAPGLIRGRSVASSMFGGRRRATLASPDTAGSWFESDSYAKWPAVDLEDDEFSGDKADQVGSSKEWQQRVKANKMHGNFDWNSVNIQ</sequence>
<gene>
    <name evidence="5" type="ORF">NDN08_002009</name>
</gene>
<feature type="domain" description="Cell morphogenesis central region" evidence="4">
    <location>
        <begin position="1523"/>
        <end position="1708"/>
    </location>
</feature>
<dbReference type="InterPro" id="IPR025481">
    <property type="entry name" value="Cell_Morphogen_C"/>
</dbReference>
<dbReference type="InterPro" id="IPR039867">
    <property type="entry name" value="Furry/Tao3/Mor2"/>
</dbReference>
<accession>A0AAV8UWV2</accession>
<dbReference type="Pfam" id="PF14225">
    <property type="entry name" value="MOR2-PAG1_C"/>
    <property type="match status" value="1"/>
</dbReference>
<dbReference type="EMBL" id="JAMWBK010000004">
    <property type="protein sequence ID" value="KAJ8905502.1"/>
    <property type="molecule type" value="Genomic_DNA"/>
</dbReference>
<feature type="region of interest" description="Disordered" evidence="1">
    <location>
        <begin position="1"/>
        <end position="50"/>
    </location>
</feature>
<feature type="domain" description="Cell morphogenesis protein N-terminal" evidence="2">
    <location>
        <begin position="356"/>
        <end position="574"/>
    </location>
</feature>
<proteinExistence type="predicted"/>
<evidence type="ECO:0000313" key="5">
    <source>
        <dbReference type="EMBL" id="KAJ8905502.1"/>
    </source>
</evidence>
<evidence type="ECO:0000259" key="3">
    <source>
        <dbReference type="Pfam" id="PF14225"/>
    </source>
</evidence>
<organism evidence="5 6">
    <name type="scientific">Rhodosorus marinus</name>
    <dbReference type="NCBI Taxonomy" id="101924"/>
    <lineage>
        <taxon>Eukaryota</taxon>
        <taxon>Rhodophyta</taxon>
        <taxon>Stylonematophyceae</taxon>
        <taxon>Stylonematales</taxon>
        <taxon>Stylonemataceae</taxon>
        <taxon>Rhodosorus</taxon>
    </lineage>
</organism>
<feature type="compositionally biased region" description="Low complexity" evidence="1">
    <location>
        <begin position="2111"/>
        <end position="2124"/>
    </location>
</feature>
<dbReference type="Pfam" id="PF14228">
    <property type="entry name" value="MOR2-PAG1_mid"/>
    <property type="match status" value="1"/>
</dbReference>